<organism evidence="2 3">
    <name type="scientific">Novosphingobium flavum</name>
    <dbReference type="NCBI Taxonomy" id="1778672"/>
    <lineage>
        <taxon>Bacteria</taxon>
        <taxon>Pseudomonadati</taxon>
        <taxon>Pseudomonadota</taxon>
        <taxon>Alphaproteobacteria</taxon>
        <taxon>Sphingomonadales</taxon>
        <taxon>Sphingomonadaceae</taxon>
        <taxon>Novosphingobium</taxon>
    </lineage>
</organism>
<gene>
    <name evidence="2" type="ORF">H7F51_03635</name>
</gene>
<name>A0A7X1FPH8_9SPHN</name>
<evidence type="ECO:0000256" key="1">
    <source>
        <dbReference type="SAM" id="MobiDB-lite"/>
    </source>
</evidence>
<feature type="compositionally biased region" description="Acidic residues" evidence="1">
    <location>
        <begin position="12"/>
        <end position="26"/>
    </location>
</feature>
<reference evidence="2 3" key="1">
    <citation type="submission" date="2020-08" db="EMBL/GenBank/DDBJ databases">
        <title>The genome sequence of type strain Novosphingobium flavum NBRC 111647.</title>
        <authorList>
            <person name="Liu Y."/>
        </authorList>
    </citation>
    <scope>NUCLEOTIDE SEQUENCE [LARGE SCALE GENOMIC DNA]</scope>
    <source>
        <strain evidence="2 3">NBRC 111647</strain>
    </source>
</reference>
<dbReference type="RefSeq" id="WP_185662844.1">
    <property type="nucleotide sequence ID" value="NZ_JACLAW010000002.1"/>
</dbReference>
<comment type="caution">
    <text evidence="2">The sequence shown here is derived from an EMBL/GenBank/DDBJ whole genome shotgun (WGS) entry which is preliminary data.</text>
</comment>
<protein>
    <recommendedName>
        <fullName evidence="4">PAS domain-containing protein</fullName>
    </recommendedName>
</protein>
<dbReference type="Proteomes" id="UP000566813">
    <property type="component" value="Unassembled WGS sequence"/>
</dbReference>
<evidence type="ECO:0000313" key="3">
    <source>
        <dbReference type="Proteomes" id="UP000566813"/>
    </source>
</evidence>
<accession>A0A7X1FPH8</accession>
<evidence type="ECO:0000313" key="2">
    <source>
        <dbReference type="EMBL" id="MBC2664609.1"/>
    </source>
</evidence>
<proteinExistence type="predicted"/>
<dbReference type="AlphaFoldDB" id="A0A7X1FPH8"/>
<keyword evidence="3" id="KW-1185">Reference proteome</keyword>
<sequence length="453" mass="48245">MDTLRGPFGDYSEADAYDPAEDEIVDDTPPPAIGQDERRMQVRAYNHWASLLGDRPFPLIADLETGSLPEFDPYAVLLDFAEGVENPIVRHIGAALAAESQVDPTTIRTLSDVPGRSLLSRITDHYMQILANEAPIGFEAEFVNQRGGTILYRGILLPFSGSISSRGIDQIYGVINWKELADRKTTEALMSEIDQALKAPARAPRALGPMTGWADGPADLAPGFGAGIAPGFSMAEPQDVLDLALMPEASEDAQDLAGILASARALAAAAQGAEDRSHQALYAAIGRAHDFALAAAGQPDDLAGMIAEAGIALQERAPLIPVVKLVFGPAYDKTRLTEYATVLAHADRIGLGAGDLAAFIGAAPGGLKGVVQLERRLKRGDGGREEVLRGQLREAMTRKLRDLPTRPLQALSGADSEFTLVLTRRTALGEVVVVGDLSADEALFERAARRLLG</sequence>
<dbReference type="EMBL" id="JACLAW010000002">
    <property type="protein sequence ID" value="MBC2664609.1"/>
    <property type="molecule type" value="Genomic_DNA"/>
</dbReference>
<feature type="region of interest" description="Disordered" evidence="1">
    <location>
        <begin position="1"/>
        <end position="34"/>
    </location>
</feature>
<evidence type="ECO:0008006" key="4">
    <source>
        <dbReference type="Google" id="ProtNLM"/>
    </source>
</evidence>